<dbReference type="Proteomes" id="UP000604825">
    <property type="component" value="Unassembled WGS sequence"/>
</dbReference>
<evidence type="ECO:0000313" key="3">
    <source>
        <dbReference type="Proteomes" id="UP000604825"/>
    </source>
</evidence>
<protein>
    <submittedName>
        <fullName evidence="2">Uncharacterized protein</fullName>
    </submittedName>
</protein>
<proteinExistence type="predicted"/>
<evidence type="ECO:0000313" key="2">
    <source>
        <dbReference type="EMBL" id="CAD6260873.1"/>
    </source>
</evidence>
<sequence length="192" mass="20821">MATLATASAMATTCFTLLAGAGLRRRIGRLPTSVGGGRGGGQVQQARGARAERAARAGYFRMSARQNGHQRWWREHRAATGCARANDANRQAGGGTSMQQQSEHVAAEGAHGPEQQWPVAAARMRVAGWTREGWSEQKQGRGREKRDMHAREQKQGCIHEEAADKIDEEGKGEEHTFDEGSTMGRVGVTLVE</sequence>
<accession>A0A811QJ02</accession>
<name>A0A811QJ02_9POAL</name>
<feature type="region of interest" description="Disordered" evidence="1">
    <location>
        <begin position="87"/>
        <end position="113"/>
    </location>
</feature>
<feature type="compositionally biased region" description="Basic and acidic residues" evidence="1">
    <location>
        <begin position="133"/>
        <end position="178"/>
    </location>
</feature>
<comment type="caution">
    <text evidence="2">The sequence shown here is derived from an EMBL/GenBank/DDBJ whole genome shotgun (WGS) entry which is preliminary data.</text>
</comment>
<feature type="region of interest" description="Disordered" evidence="1">
    <location>
        <begin position="132"/>
        <end position="192"/>
    </location>
</feature>
<organism evidence="2 3">
    <name type="scientific">Miscanthus lutarioriparius</name>
    <dbReference type="NCBI Taxonomy" id="422564"/>
    <lineage>
        <taxon>Eukaryota</taxon>
        <taxon>Viridiplantae</taxon>
        <taxon>Streptophyta</taxon>
        <taxon>Embryophyta</taxon>
        <taxon>Tracheophyta</taxon>
        <taxon>Spermatophyta</taxon>
        <taxon>Magnoliopsida</taxon>
        <taxon>Liliopsida</taxon>
        <taxon>Poales</taxon>
        <taxon>Poaceae</taxon>
        <taxon>PACMAD clade</taxon>
        <taxon>Panicoideae</taxon>
        <taxon>Andropogonodae</taxon>
        <taxon>Andropogoneae</taxon>
        <taxon>Saccharinae</taxon>
        <taxon>Miscanthus</taxon>
    </lineage>
</organism>
<gene>
    <name evidence="2" type="ORF">NCGR_LOCUS44296</name>
</gene>
<dbReference type="AlphaFoldDB" id="A0A811QJ02"/>
<reference evidence="2" key="1">
    <citation type="submission" date="2020-10" db="EMBL/GenBank/DDBJ databases">
        <authorList>
            <person name="Han B."/>
            <person name="Lu T."/>
            <person name="Zhao Q."/>
            <person name="Huang X."/>
            <person name="Zhao Y."/>
        </authorList>
    </citation>
    <scope>NUCLEOTIDE SEQUENCE</scope>
</reference>
<evidence type="ECO:0000256" key="1">
    <source>
        <dbReference type="SAM" id="MobiDB-lite"/>
    </source>
</evidence>
<dbReference type="EMBL" id="CAJGYO010000011">
    <property type="protein sequence ID" value="CAD6260873.1"/>
    <property type="molecule type" value="Genomic_DNA"/>
</dbReference>
<keyword evidence="3" id="KW-1185">Reference proteome</keyword>